<evidence type="ECO:0000313" key="9">
    <source>
        <dbReference type="EMBL" id="SMD34410.1"/>
    </source>
</evidence>
<dbReference type="CDD" id="cd02509">
    <property type="entry name" value="GDP-M1P_Guanylyltransferase"/>
    <property type="match status" value="1"/>
</dbReference>
<dbReference type="GO" id="GO:0009298">
    <property type="term" value="P:GDP-mannose biosynthetic process"/>
    <property type="evidence" value="ECO:0007669"/>
    <property type="project" value="TreeGrafter"/>
</dbReference>
<keyword evidence="10" id="KW-1185">Reference proteome</keyword>
<dbReference type="Pfam" id="PF00483">
    <property type="entry name" value="NTP_transferase"/>
    <property type="match status" value="1"/>
</dbReference>
<sequence length="357" mass="40354">MKSEVFVVIMAGGVGSRFWPYSRNSRPKQFIDVLGNGKSLLQMTYQRFLPTASKDNILVVTNDSYSDLVKEQLPDINPEHILTEPARRNTAPCIAYAAYKIRKKNPNAVMVVTPADHVIFQEENFTNVIKTATNAAQGSDKLLTVGITPNRPETGYGYIQYINDKSEVKKVKTFTEKPELALAKKFLESGDFVWNAGIFVWSISAIVQSFENSLPDIAEAFAEGNSKYYELDEKTYIDQIYPQCENISIDYGILEKSSEVYVVQGTFDWSDLGSWNSLHEIREKDENDNVVDGQVILGDCRDNIVKSETKRLIVLDNLEGYLVGDFSDVLIVCKKDQDAQFREYVAQAKKLKGDKYL</sequence>
<dbReference type="SUPFAM" id="SSF159283">
    <property type="entry name" value="Guanosine diphospho-D-mannose pyrophosphorylase/mannose-6-phosphate isomerase linker domain"/>
    <property type="match status" value="1"/>
</dbReference>
<proteinExistence type="inferred from homology"/>
<evidence type="ECO:0000256" key="7">
    <source>
        <dbReference type="ARBA" id="ARBA00047343"/>
    </source>
</evidence>
<keyword evidence="5" id="KW-0547">Nucleotide-binding</keyword>
<dbReference type="InterPro" id="IPR049577">
    <property type="entry name" value="GMPP_N"/>
</dbReference>
<dbReference type="AlphaFoldDB" id="A0A1W2GCL6"/>
<feature type="domain" description="Nucleotidyl transferase" evidence="8">
    <location>
        <begin position="8"/>
        <end position="286"/>
    </location>
</feature>
<accession>A0A1W2GCL6</accession>
<dbReference type="InterPro" id="IPR005835">
    <property type="entry name" value="NTP_transferase_dom"/>
</dbReference>
<dbReference type="SUPFAM" id="SSF53448">
    <property type="entry name" value="Nucleotide-diphospho-sugar transferases"/>
    <property type="match status" value="1"/>
</dbReference>
<dbReference type="RefSeq" id="WP_084372671.1">
    <property type="nucleotide sequence ID" value="NZ_FWYF01000002.1"/>
</dbReference>
<evidence type="ECO:0000256" key="4">
    <source>
        <dbReference type="ARBA" id="ARBA00022695"/>
    </source>
</evidence>
<dbReference type="Proteomes" id="UP000192472">
    <property type="component" value="Unassembled WGS sequence"/>
</dbReference>
<evidence type="ECO:0000256" key="3">
    <source>
        <dbReference type="ARBA" id="ARBA00022679"/>
    </source>
</evidence>
<dbReference type="GO" id="GO:0004475">
    <property type="term" value="F:mannose-1-phosphate guanylyltransferase (GTP) activity"/>
    <property type="evidence" value="ECO:0007669"/>
    <property type="project" value="UniProtKB-EC"/>
</dbReference>
<evidence type="ECO:0000256" key="2">
    <source>
        <dbReference type="ARBA" id="ARBA00012387"/>
    </source>
</evidence>
<evidence type="ECO:0000259" key="8">
    <source>
        <dbReference type="Pfam" id="PF00483"/>
    </source>
</evidence>
<dbReference type="PANTHER" id="PTHR46390">
    <property type="entry name" value="MANNOSE-1-PHOSPHATE GUANYLYLTRANSFERASE"/>
    <property type="match status" value="1"/>
</dbReference>
<dbReference type="STRING" id="692418.SAMN04488029_1990"/>
<evidence type="ECO:0000256" key="1">
    <source>
        <dbReference type="ARBA" id="ARBA00006115"/>
    </source>
</evidence>
<dbReference type="Gene3D" id="3.90.550.10">
    <property type="entry name" value="Spore Coat Polysaccharide Biosynthesis Protein SpsA, Chain A"/>
    <property type="match status" value="1"/>
</dbReference>
<keyword evidence="6" id="KW-0342">GTP-binding</keyword>
<dbReference type="InterPro" id="IPR051161">
    <property type="entry name" value="Mannose-6P_isomerase_type2"/>
</dbReference>
<protein>
    <recommendedName>
        <fullName evidence="2">mannose-1-phosphate guanylyltransferase</fullName>
        <ecNumber evidence="2">2.7.7.13</ecNumber>
    </recommendedName>
</protein>
<dbReference type="OrthoDB" id="9806359at2"/>
<comment type="similarity">
    <text evidence="1">Belongs to the mannose-6-phosphate isomerase type 2 family.</text>
</comment>
<evidence type="ECO:0000256" key="5">
    <source>
        <dbReference type="ARBA" id="ARBA00022741"/>
    </source>
</evidence>
<dbReference type="InterPro" id="IPR029044">
    <property type="entry name" value="Nucleotide-diphossugar_trans"/>
</dbReference>
<dbReference type="PANTHER" id="PTHR46390:SF1">
    <property type="entry name" value="MANNOSE-1-PHOSPHATE GUANYLYLTRANSFERASE"/>
    <property type="match status" value="1"/>
</dbReference>
<comment type="catalytic activity">
    <reaction evidence="7">
        <text>alpha-D-mannose 1-phosphate + GTP + H(+) = GDP-alpha-D-mannose + diphosphate</text>
        <dbReference type="Rhea" id="RHEA:15229"/>
        <dbReference type="ChEBI" id="CHEBI:15378"/>
        <dbReference type="ChEBI" id="CHEBI:33019"/>
        <dbReference type="ChEBI" id="CHEBI:37565"/>
        <dbReference type="ChEBI" id="CHEBI:57527"/>
        <dbReference type="ChEBI" id="CHEBI:58409"/>
        <dbReference type="EC" id="2.7.7.13"/>
    </reaction>
</comment>
<gene>
    <name evidence="9" type="ORF">SAMN04488029_1990</name>
</gene>
<dbReference type="FunFam" id="3.90.550.10:FF:000046">
    <property type="entry name" value="Mannose-1-phosphate guanylyltransferase (GDP)"/>
    <property type="match status" value="1"/>
</dbReference>
<dbReference type="GO" id="GO:0005525">
    <property type="term" value="F:GTP binding"/>
    <property type="evidence" value="ECO:0007669"/>
    <property type="project" value="UniProtKB-KW"/>
</dbReference>
<reference evidence="9 10" key="1">
    <citation type="submission" date="2017-04" db="EMBL/GenBank/DDBJ databases">
        <authorList>
            <person name="Afonso C.L."/>
            <person name="Miller P.J."/>
            <person name="Scott M.A."/>
            <person name="Spackman E."/>
            <person name="Goraichik I."/>
            <person name="Dimitrov K.M."/>
            <person name="Suarez D.L."/>
            <person name="Swayne D.E."/>
        </authorList>
    </citation>
    <scope>NUCLEOTIDE SEQUENCE [LARGE SCALE GENOMIC DNA]</scope>
    <source>
        <strain evidence="9 10">DSM 26133</strain>
    </source>
</reference>
<dbReference type="EMBL" id="FWYF01000002">
    <property type="protein sequence ID" value="SMD34410.1"/>
    <property type="molecule type" value="Genomic_DNA"/>
</dbReference>
<evidence type="ECO:0000256" key="6">
    <source>
        <dbReference type="ARBA" id="ARBA00023134"/>
    </source>
</evidence>
<evidence type="ECO:0000313" key="10">
    <source>
        <dbReference type="Proteomes" id="UP000192472"/>
    </source>
</evidence>
<dbReference type="EC" id="2.7.7.13" evidence="2"/>
<name>A0A1W2GCL6_REIFA</name>
<organism evidence="9 10">
    <name type="scientific">Reichenbachiella faecimaris</name>
    <dbReference type="NCBI Taxonomy" id="692418"/>
    <lineage>
        <taxon>Bacteria</taxon>
        <taxon>Pseudomonadati</taxon>
        <taxon>Bacteroidota</taxon>
        <taxon>Cytophagia</taxon>
        <taxon>Cytophagales</taxon>
        <taxon>Reichenbachiellaceae</taxon>
        <taxon>Reichenbachiella</taxon>
    </lineage>
</organism>
<keyword evidence="3 9" id="KW-0808">Transferase</keyword>
<keyword evidence="4 9" id="KW-0548">Nucleotidyltransferase</keyword>